<feature type="active site" description="Proton donor/acceptor" evidence="7">
    <location>
        <position position="511"/>
    </location>
</feature>
<protein>
    <recommendedName>
        <fullName evidence="10">L,D-TPase catalytic domain-containing protein</fullName>
    </recommendedName>
</protein>
<dbReference type="InterPro" id="IPR052905">
    <property type="entry name" value="LD-transpeptidase_YkuD-like"/>
</dbReference>
<keyword evidence="6 7" id="KW-0961">Cell wall biogenesis/degradation</keyword>
<dbReference type="InterPro" id="IPR036365">
    <property type="entry name" value="PGBD-like_sf"/>
</dbReference>
<sequence>MGAPRSAKAALAVLLAGSVCAASLARAQEAAATVPDAPVTRSAAVEPAAPAPEEPAPGSDAAPVAVAPGPSPEPRPAEMTGAVSPQADPAPVPNAASAPEKAAEAPPPVPADPLSAAVTARLSSGAPLLPRFGARDRESLQAVYALGAFKPVWIVDGRFTPAATAAAARLARAGEDGLDPAAYPVPVLAVTGRAPTEAEIADADLRLSAAVALYARDARGGRINPTSLSRLVTPVLDLPSPDAVVGRIAAAGTNAGDLLQAYNPHEAGYLALKSRLASLRGPAVAEAPALKLPPGPILRVGMRDPRVPQLRARFGLETRTAGTLDAAPGDPETYDAAAAAAVSAFQRERGLAATGALNAQTVVALASPAGRLGGGEEASLLVNMERWRWLPADLGPDYVMVNVPEYRLRVFRDGRLRDETRVIVGKTESPTPIFSGMMEYAVVNPSWHVPPSILKNEFLPGLARDPSYAARRGYEVVRRGNSISVRQPPGERNALGFIKFMFPNNHAVYLHDTPNRSLFARSERALSHGCVRVDDPFRFADSVLPAAWTSERLKKLIGKGERTVQLGTKLPVHLAYFTAYVDDAGRYRTLPDLYGYDARMRTALGLPGGAPAMVRAPAEPARVVSTMPAMKPAVKPAAPPKKVAQRPTRAAPEYGEPGLMTPVPESPRRSFGWW</sequence>
<proteinExistence type="inferred from homology"/>
<evidence type="ECO:0000256" key="7">
    <source>
        <dbReference type="PROSITE-ProRule" id="PRU01373"/>
    </source>
</evidence>
<dbReference type="InterPro" id="IPR002477">
    <property type="entry name" value="Peptidoglycan-bd-like"/>
</dbReference>
<organism evidence="11 12">
    <name type="scientific">Methylobacterium jeotgali</name>
    <dbReference type="NCBI Taxonomy" id="381630"/>
    <lineage>
        <taxon>Bacteria</taxon>
        <taxon>Pseudomonadati</taxon>
        <taxon>Pseudomonadota</taxon>
        <taxon>Alphaproteobacteria</taxon>
        <taxon>Hyphomicrobiales</taxon>
        <taxon>Methylobacteriaceae</taxon>
        <taxon>Methylobacterium</taxon>
    </lineage>
</organism>
<comment type="caution">
    <text evidence="11">The sequence shown here is derived from an EMBL/GenBank/DDBJ whole genome shotgun (WGS) entry which is preliminary data.</text>
</comment>
<evidence type="ECO:0000256" key="1">
    <source>
        <dbReference type="ARBA" id="ARBA00004752"/>
    </source>
</evidence>
<evidence type="ECO:0000256" key="5">
    <source>
        <dbReference type="ARBA" id="ARBA00022984"/>
    </source>
</evidence>
<evidence type="ECO:0000256" key="8">
    <source>
        <dbReference type="SAM" id="MobiDB-lite"/>
    </source>
</evidence>
<dbReference type="SUPFAM" id="SSF47090">
    <property type="entry name" value="PGBD-like"/>
    <property type="match status" value="1"/>
</dbReference>
<evidence type="ECO:0000256" key="6">
    <source>
        <dbReference type="ARBA" id="ARBA00023316"/>
    </source>
</evidence>
<dbReference type="Pfam" id="PF03734">
    <property type="entry name" value="YkuD"/>
    <property type="match status" value="1"/>
</dbReference>
<feature type="compositionally biased region" description="Low complexity" evidence="8">
    <location>
        <begin position="632"/>
        <end position="642"/>
    </location>
</feature>
<dbReference type="InterPro" id="IPR045380">
    <property type="entry name" value="LD_TPept_scaffold_dom"/>
</dbReference>
<evidence type="ECO:0000313" key="11">
    <source>
        <dbReference type="EMBL" id="GJE05696.1"/>
    </source>
</evidence>
<evidence type="ECO:0000256" key="3">
    <source>
        <dbReference type="ARBA" id="ARBA00022679"/>
    </source>
</evidence>
<accession>A0ABQ4SR51</accession>
<dbReference type="CDD" id="cd16913">
    <property type="entry name" value="YkuD_like"/>
    <property type="match status" value="1"/>
</dbReference>
<dbReference type="Pfam" id="PF20142">
    <property type="entry name" value="Scaffold"/>
    <property type="match status" value="1"/>
</dbReference>
<dbReference type="Pfam" id="PF01471">
    <property type="entry name" value="PG_binding_1"/>
    <property type="match status" value="1"/>
</dbReference>
<dbReference type="PANTHER" id="PTHR41533:SF2">
    <property type="entry name" value="BLR7131 PROTEIN"/>
    <property type="match status" value="1"/>
</dbReference>
<comment type="pathway">
    <text evidence="1 7">Cell wall biogenesis; peptidoglycan biosynthesis.</text>
</comment>
<feature type="region of interest" description="Disordered" evidence="8">
    <location>
        <begin position="26"/>
        <end position="114"/>
    </location>
</feature>
<dbReference type="Proteomes" id="UP001055102">
    <property type="component" value="Unassembled WGS sequence"/>
</dbReference>
<dbReference type="InterPro" id="IPR036366">
    <property type="entry name" value="PGBDSf"/>
</dbReference>
<keyword evidence="3" id="KW-0808">Transferase</keyword>
<keyword evidence="4 7" id="KW-0133">Cell shape</keyword>
<dbReference type="Gene3D" id="2.40.440.10">
    <property type="entry name" value="L,D-transpeptidase catalytic domain-like"/>
    <property type="match status" value="1"/>
</dbReference>
<dbReference type="EMBL" id="BPQR01000016">
    <property type="protein sequence ID" value="GJE05696.1"/>
    <property type="molecule type" value="Genomic_DNA"/>
</dbReference>
<dbReference type="InterPro" id="IPR005490">
    <property type="entry name" value="LD_TPept_cat_dom"/>
</dbReference>
<feature type="compositionally biased region" description="Low complexity" evidence="8">
    <location>
        <begin position="56"/>
        <end position="68"/>
    </location>
</feature>
<evidence type="ECO:0000256" key="9">
    <source>
        <dbReference type="SAM" id="SignalP"/>
    </source>
</evidence>
<feature type="domain" description="L,D-TPase catalytic" evidence="10">
    <location>
        <begin position="397"/>
        <end position="573"/>
    </location>
</feature>
<feature type="signal peptide" evidence="9">
    <location>
        <begin position="1"/>
        <end position="21"/>
    </location>
</feature>
<keyword evidence="12" id="KW-1185">Reference proteome</keyword>
<keyword evidence="9" id="KW-0732">Signal</keyword>
<dbReference type="Gene3D" id="1.10.101.10">
    <property type="entry name" value="PGBD-like superfamily/PGBD"/>
    <property type="match status" value="1"/>
</dbReference>
<comment type="similarity">
    <text evidence="2">Belongs to the YkuD family.</text>
</comment>
<dbReference type="InterPro" id="IPR038063">
    <property type="entry name" value="Transpep_catalytic_dom"/>
</dbReference>
<evidence type="ECO:0000313" key="12">
    <source>
        <dbReference type="Proteomes" id="UP001055102"/>
    </source>
</evidence>
<feature type="active site" description="Nucleophile" evidence="7">
    <location>
        <position position="530"/>
    </location>
</feature>
<evidence type="ECO:0000256" key="4">
    <source>
        <dbReference type="ARBA" id="ARBA00022960"/>
    </source>
</evidence>
<dbReference type="PANTHER" id="PTHR41533">
    <property type="entry name" value="L,D-TRANSPEPTIDASE HI_1667-RELATED"/>
    <property type="match status" value="1"/>
</dbReference>
<feature type="region of interest" description="Disordered" evidence="8">
    <location>
        <begin position="632"/>
        <end position="674"/>
    </location>
</feature>
<reference evidence="11" key="2">
    <citation type="submission" date="2021-08" db="EMBL/GenBank/DDBJ databases">
        <authorList>
            <person name="Tani A."/>
            <person name="Ola A."/>
            <person name="Ogura Y."/>
            <person name="Katsura K."/>
            <person name="Hayashi T."/>
        </authorList>
    </citation>
    <scope>NUCLEOTIDE SEQUENCE</scope>
    <source>
        <strain evidence="11">LMG 23639</strain>
    </source>
</reference>
<evidence type="ECO:0000259" key="10">
    <source>
        <dbReference type="PROSITE" id="PS52029"/>
    </source>
</evidence>
<name>A0ABQ4SR51_9HYPH</name>
<evidence type="ECO:0000256" key="2">
    <source>
        <dbReference type="ARBA" id="ARBA00005992"/>
    </source>
</evidence>
<reference evidence="11" key="1">
    <citation type="journal article" date="2021" name="Front. Microbiol.">
        <title>Comprehensive Comparative Genomics and Phenotyping of Methylobacterium Species.</title>
        <authorList>
            <person name="Alessa O."/>
            <person name="Ogura Y."/>
            <person name="Fujitani Y."/>
            <person name="Takami H."/>
            <person name="Hayashi T."/>
            <person name="Sahin N."/>
            <person name="Tani A."/>
        </authorList>
    </citation>
    <scope>NUCLEOTIDE SEQUENCE</scope>
    <source>
        <strain evidence="11">LMG 23639</strain>
    </source>
</reference>
<dbReference type="PROSITE" id="PS52029">
    <property type="entry name" value="LD_TPASE"/>
    <property type="match status" value="1"/>
</dbReference>
<keyword evidence="5 7" id="KW-0573">Peptidoglycan synthesis</keyword>
<dbReference type="SUPFAM" id="SSF141523">
    <property type="entry name" value="L,D-transpeptidase catalytic domain-like"/>
    <property type="match status" value="1"/>
</dbReference>
<gene>
    <name evidence="11" type="ORF">AOPFMNJM_1002</name>
</gene>
<dbReference type="RefSeq" id="WP_238274363.1">
    <property type="nucleotide sequence ID" value="NZ_BPQR01000016.1"/>
</dbReference>
<feature type="chain" id="PRO_5047125166" description="L,D-TPase catalytic domain-containing protein" evidence="9">
    <location>
        <begin position="22"/>
        <end position="674"/>
    </location>
</feature>